<evidence type="ECO:0000256" key="1">
    <source>
        <dbReference type="SAM" id="MobiDB-lite"/>
    </source>
</evidence>
<dbReference type="Proteomes" id="UP000287651">
    <property type="component" value="Unassembled WGS sequence"/>
</dbReference>
<dbReference type="Pfam" id="PF26631">
    <property type="entry name" value="DUF8204"/>
    <property type="match status" value="1"/>
</dbReference>
<dbReference type="PANTHER" id="PTHR34566">
    <property type="entry name" value="ALTERED INHERITANCE OF MITOCHONDRIA PROTEIN"/>
    <property type="match status" value="1"/>
</dbReference>
<evidence type="ECO:0000313" key="4">
    <source>
        <dbReference type="Proteomes" id="UP000287651"/>
    </source>
</evidence>
<evidence type="ECO:0000259" key="2">
    <source>
        <dbReference type="Pfam" id="PF26631"/>
    </source>
</evidence>
<comment type="caution">
    <text evidence="3">The sequence shown here is derived from an EMBL/GenBank/DDBJ whole genome shotgun (WGS) entry which is preliminary data.</text>
</comment>
<accession>A0A426YP27</accession>
<sequence length="187" mass="20202">MGVVVSHLEALLPSDLETLAHQTFTVTCDRMYSSPNGAYRVLQPGVRLVLLRAADAGDFFAPCHRLWPPGSKSAKQDYFGGVEPRNLVTGQGVGEMAVELPDGVGARNPGEEGSHEPAQPPTARTLKGKSCKGCLYYSSLLKSDSRKPVCVGISRTLPTGSYPPGKKISFSPLILVEFEVINWDSNW</sequence>
<dbReference type="EMBL" id="AMZH03011119">
    <property type="protein sequence ID" value="RRT53485.1"/>
    <property type="molecule type" value="Genomic_DNA"/>
</dbReference>
<organism evidence="3 4">
    <name type="scientific">Ensete ventricosum</name>
    <name type="common">Abyssinian banana</name>
    <name type="synonym">Musa ensete</name>
    <dbReference type="NCBI Taxonomy" id="4639"/>
    <lineage>
        <taxon>Eukaryota</taxon>
        <taxon>Viridiplantae</taxon>
        <taxon>Streptophyta</taxon>
        <taxon>Embryophyta</taxon>
        <taxon>Tracheophyta</taxon>
        <taxon>Spermatophyta</taxon>
        <taxon>Magnoliopsida</taxon>
        <taxon>Liliopsida</taxon>
        <taxon>Zingiberales</taxon>
        <taxon>Musaceae</taxon>
        <taxon>Ensete</taxon>
    </lineage>
</organism>
<feature type="domain" description="DUF8204" evidence="2">
    <location>
        <begin position="127"/>
        <end position="158"/>
    </location>
</feature>
<protein>
    <recommendedName>
        <fullName evidence="2">DUF8204 domain-containing protein</fullName>
    </recommendedName>
</protein>
<dbReference type="InterPro" id="IPR058517">
    <property type="entry name" value="DUF8204"/>
</dbReference>
<dbReference type="PANTHER" id="PTHR34566:SF6">
    <property type="entry name" value="OS09G0530700 PROTEIN"/>
    <property type="match status" value="1"/>
</dbReference>
<evidence type="ECO:0000313" key="3">
    <source>
        <dbReference type="EMBL" id="RRT53485.1"/>
    </source>
</evidence>
<proteinExistence type="predicted"/>
<feature type="region of interest" description="Disordered" evidence="1">
    <location>
        <begin position="103"/>
        <end position="125"/>
    </location>
</feature>
<name>A0A426YP27_ENSVE</name>
<reference evidence="3 4" key="1">
    <citation type="journal article" date="2014" name="Agronomy (Basel)">
        <title>A Draft Genome Sequence for Ensete ventricosum, the Drought-Tolerant Tree Against Hunger.</title>
        <authorList>
            <person name="Harrison J."/>
            <person name="Moore K.A."/>
            <person name="Paszkiewicz K."/>
            <person name="Jones T."/>
            <person name="Grant M."/>
            <person name="Ambacheew D."/>
            <person name="Muzemil S."/>
            <person name="Studholme D.J."/>
        </authorList>
    </citation>
    <scope>NUCLEOTIDE SEQUENCE [LARGE SCALE GENOMIC DNA]</scope>
</reference>
<dbReference type="AlphaFoldDB" id="A0A426YP27"/>
<gene>
    <name evidence="3" type="ORF">B296_00044980</name>
</gene>